<dbReference type="AlphaFoldDB" id="A0A2P2CJI4"/>
<reference evidence="4" key="1">
    <citation type="submission" date="2015-08" db="EMBL/GenBank/DDBJ databases">
        <authorList>
            <person name="Babu N.S."/>
            <person name="Beckwith C.J."/>
            <person name="Beseler K.G."/>
            <person name="Brison A."/>
            <person name="Carone J.V."/>
            <person name="Caskin T.P."/>
            <person name="Diamond M."/>
            <person name="Durham M.E."/>
            <person name="Foxe J.M."/>
            <person name="Go M."/>
            <person name="Henderson B.A."/>
            <person name="Jones I.B."/>
            <person name="McGettigan J.A."/>
            <person name="Micheletti S.J."/>
            <person name="Nasrallah M.E."/>
            <person name="Ortiz D."/>
            <person name="Piller C.R."/>
            <person name="Privatt S.R."/>
            <person name="Schneider S.L."/>
            <person name="Sharp S."/>
            <person name="Smith T.C."/>
            <person name="Stanton J.D."/>
            <person name="Ullery H.E."/>
            <person name="Wilson R.J."/>
            <person name="Serrano M.G."/>
            <person name="Buck G."/>
            <person name="Lee V."/>
            <person name="Wang Y."/>
            <person name="Carvalho R."/>
            <person name="Voegtly L."/>
            <person name="Shi R."/>
            <person name="Duckworth R."/>
            <person name="Johnson A."/>
            <person name="Loviza R."/>
            <person name="Walstead R."/>
            <person name="Shah Z."/>
            <person name="Kiflezghi M."/>
            <person name="Wade K."/>
            <person name="Ball S.L."/>
            <person name="Bradley K.W."/>
            <person name="Asai D.J."/>
            <person name="Bowman C.A."/>
            <person name="Russell D.A."/>
            <person name="Pope W.H."/>
            <person name="Jacobs-Sera D."/>
            <person name="Hendrix R.W."/>
            <person name="Hatfull G.F."/>
        </authorList>
    </citation>
    <scope>NUCLEOTIDE SEQUENCE</scope>
</reference>
<dbReference type="SUPFAM" id="SSF64518">
    <property type="entry name" value="Phase 1 flagellin"/>
    <property type="match status" value="1"/>
</dbReference>
<dbReference type="PANTHER" id="PTHR42792">
    <property type="entry name" value="FLAGELLIN"/>
    <property type="match status" value="1"/>
</dbReference>
<evidence type="ECO:0000259" key="2">
    <source>
        <dbReference type="Pfam" id="PF00669"/>
    </source>
</evidence>
<evidence type="ECO:0000259" key="3">
    <source>
        <dbReference type="Pfam" id="PF00700"/>
    </source>
</evidence>
<dbReference type="GO" id="GO:0071973">
    <property type="term" value="P:bacterial-type flagellum-dependent cell motility"/>
    <property type="evidence" value="ECO:0007669"/>
    <property type="project" value="InterPro"/>
</dbReference>
<keyword evidence="4" id="KW-0282">Flagellum</keyword>
<dbReference type="GO" id="GO:0009424">
    <property type="term" value="C:bacterial-type flagellum hook"/>
    <property type="evidence" value="ECO:0007669"/>
    <property type="project" value="InterPro"/>
</dbReference>
<keyword evidence="4" id="KW-0966">Cell projection</keyword>
<keyword evidence="4" id="KW-0969">Cilium</keyword>
<dbReference type="InterPro" id="IPR001492">
    <property type="entry name" value="Flagellin"/>
</dbReference>
<sequence length="298" mass="31185">MGIGRVTQSMLTDRSLTRLQGSLTRLAEIQEHLSTGRVLNRPSDNPADAASAMRLRSSVGAQQQYARNAQDGIGWLDTLDSTLGTANDLVRKARELGQQAVNGAVNQDAREALAVEIDQLRSSLLGVANATYLDRPVFGGTTAGPAAFAEVAGVVTYAGDTNPVNRAVADGVVVDVAVPGPAAFGADADNTFDHLSALSAAVRSGDATAIRTGLDALGADSNRLIVARTDVGARSNRVEQAAMRAGDTELSLTNALSEIESTDLPRAMVDLKMQEVAYQASLAATARVLQPSLLDFLR</sequence>
<dbReference type="Gene3D" id="1.20.1330.10">
    <property type="entry name" value="f41 fragment of flagellin, N-terminal domain"/>
    <property type="match status" value="1"/>
</dbReference>
<dbReference type="InterPro" id="IPR013384">
    <property type="entry name" value="Flagell_FlgL"/>
</dbReference>
<dbReference type="GO" id="GO:0005198">
    <property type="term" value="F:structural molecule activity"/>
    <property type="evidence" value="ECO:0007669"/>
    <property type="project" value="InterPro"/>
</dbReference>
<gene>
    <name evidence="4" type="ORF">NOCA170111</name>
</gene>
<dbReference type="InterPro" id="IPR046358">
    <property type="entry name" value="Flagellin_C"/>
</dbReference>
<protein>
    <submittedName>
        <fullName evidence="4">Flagellar hook-associated protein 3</fullName>
    </submittedName>
</protein>
<dbReference type="InterPro" id="IPR001029">
    <property type="entry name" value="Flagellin_N"/>
</dbReference>
<dbReference type="Pfam" id="PF00700">
    <property type="entry name" value="Flagellin_C"/>
    <property type="match status" value="1"/>
</dbReference>
<organism evidence="4">
    <name type="scientific">metagenome</name>
    <dbReference type="NCBI Taxonomy" id="256318"/>
    <lineage>
        <taxon>unclassified sequences</taxon>
        <taxon>metagenomes</taxon>
    </lineage>
</organism>
<dbReference type="EMBL" id="CZKB01000027">
    <property type="protein sequence ID" value="CUR62165.1"/>
    <property type="molecule type" value="Genomic_DNA"/>
</dbReference>
<feature type="domain" description="Flagellin C-terminal" evidence="3">
    <location>
        <begin position="218"/>
        <end position="297"/>
    </location>
</feature>
<dbReference type="NCBIfam" id="TIGR02550">
    <property type="entry name" value="flagell_flgL"/>
    <property type="match status" value="1"/>
</dbReference>
<dbReference type="PANTHER" id="PTHR42792:SF1">
    <property type="entry name" value="FLAGELLAR HOOK-ASSOCIATED PROTEIN 3"/>
    <property type="match status" value="1"/>
</dbReference>
<name>A0A2P2CJI4_9ZZZZ</name>
<dbReference type="Pfam" id="PF00669">
    <property type="entry name" value="Flagellin_N"/>
    <property type="match status" value="1"/>
</dbReference>
<proteinExistence type="predicted"/>
<evidence type="ECO:0000256" key="1">
    <source>
        <dbReference type="ARBA" id="ARBA00023143"/>
    </source>
</evidence>
<keyword evidence="1" id="KW-0975">Bacterial flagellum</keyword>
<accession>A0A2P2CJI4</accession>
<feature type="domain" description="Flagellin N-terminal" evidence="2">
    <location>
        <begin position="16"/>
        <end position="131"/>
    </location>
</feature>
<evidence type="ECO:0000313" key="4">
    <source>
        <dbReference type="EMBL" id="CUR62165.1"/>
    </source>
</evidence>